<evidence type="ECO:0000313" key="3">
    <source>
        <dbReference type="EMBL" id="MBW31452.1"/>
    </source>
</evidence>
<dbReference type="AlphaFoldDB" id="A0A2M3ZSI6"/>
<organism evidence="3">
    <name type="scientific">Anopheles braziliensis</name>
    <dbReference type="NCBI Taxonomy" id="58242"/>
    <lineage>
        <taxon>Eukaryota</taxon>
        <taxon>Metazoa</taxon>
        <taxon>Ecdysozoa</taxon>
        <taxon>Arthropoda</taxon>
        <taxon>Hexapoda</taxon>
        <taxon>Insecta</taxon>
        <taxon>Pterygota</taxon>
        <taxon>Neoptera</taxon>
        <taxon>Endopterygota</taxon>
        <taxon>Diptera</taxon>
        <taxon>Nematocera</taxon>
        <taxon>Culicoidea</taxon>
        <taxon>Culicidae</taxon>
        <taxon>Anophelinae</taxon>
        <taxon>Anopheles</taxon>
    </lineage>
</organism>
<accession>A0A2M3ZSI6</accession>
<feature type="chain" id="PRO_5014714306" evidence="2">
    <location>
        <begin position="27"/>
        <end position="101"/>
    </location>
</feature>
<feature type="compositionally biased region" description="Low complexity" evidence="1">
    <location>
        <begin position="50"/>
        <end position="61"/>
    </location>
</feature>
<sequence>MTRKMKMNRMRMISLWMMTVCRLAISARNGNTYSPMRHYRKGRTYSASISITTSSKSMTTSTRRDRRRRTSTRKSSSIRRIVRAVVKRAARRPNRLLASVR</sequence>
<proteinExistence type="predicted"/>
<feature type="compositionally biased region" description="Basic residues" evidence="1">
    <location>
        <begin position="64"/>
        <end position="78"/>
    </location>
</feature>
<reference evidence="3" key="1">
    <citation type="submission" date="2018-01" db="EMBL/GenBank/DDBJ databases">
        <title>An insight into the sialome of Amazonian anophelines.</title>
        <authorList>
            <person name="Ribeiro J.M."/>
            <person name="Scarpassa V."/>
            <person name="Calvo E."/>
        </authorList>
    </citation>
    <scope>NUCLEOTIDE SEQUENCE</scope>
    <source>
        <tissue evidence="3">Salivary glands</tissue>
    </source>
</reference>
<feature type="region of interest" description="Disordered" evidence="1">
    <location>
        <begin position="50"/>
        <end position="78"/>
    </location>
</feature>
<name>A0A2M3ZSI6_9DIPT</name>
<evidence type="ECO:0000256" key="2">
    <source>
        <dbReference type="SAM" id="SignalP"/>
    </source>
</evidence>
<dbReference type="EMBL" id="GGFM01010701">
    <property type="protein sequence ID" value="MBW31452.1"/>
    <property type="molecule type" value="Transcribed_RNA"/>
</dbReference>
<feature type="signal peptide" evidence="2">
    <location>
        <begin position="1"/>
        <end position="26"/>
    </location>
</feature>
<keyword evidence="2" id="KW-0732">Signal</keyword>
<protein>
    <submittedName>
        <fullName evidence="3">Putative secreted peptide</fullName>
    </submittedName>
</protein>
<evidence type="ECO:0000256" key="1">
    <source>
        <dbReference type="SAM" id="MobiDB-lite"/>
    </source>
</evidence>